<organism evidence="2 3">
    <name type="scientific">Ceratobasidium theobromae</name>
    <dbReference type="NCBI Taxonomy" id="1582974"/>
    <lineage>
        <taxon>Eukaryota</taxon>
        <taxon>Fungi</taxon>
        <taxon>Dikarya</taxon>
        <taxon>Basidiomycota</taxon>
        <taxon>Agaricomycotina</taxon>
        <taxon>Agaricomycetes</taxon>
        <taxon>Cantharellales</taxon>
        <taxon>Ceratobasidiaceae</taxon>
        <taxon>Ceratobasidium</taxon>
    </lineage>
</organism>
<dbReference type="OrthoDB" id="3260408at2759"/>
<proteinExistence type="predicted"/>
<evidence type="ECO:0000313" key="3">
    <source>
        <dbReference type="Proteomes" id="UP000383932"/>
    </source>
</evidence>
<dbReference type="AlphaFoldDB" id="A0A5N5QSY7"/>
<feature type="region of interest" description="Disordered" evidence="1">
    <location>
        <begin position="362"/>
        <end position="384"/>
    </location>
</feature>
<evidence type="ECO:0000256" key="1">
    <source>
        <dbReference type="SAM" id="MobiDB-lite"/>
    </source>
</evidence>
<feature type="compositionally biased region" description="Basic residues" evidence="1">
    <location>
        <begin position="66"/>
        <end position="78"/>
    </location>
</feature>
<keyword evidence="3" id="KW-1185">Reference proteome</keyword>
<sequence>MSTPSSRTASDAGRHPPSSGLSKPRKKGKATQPVSNGGPGNGAAFRDDVRYNDSTTVLKPPASPSKRAKPKANAKKKLEKHTTSIFNRFVQLIILGFILFTIHQCHSDTELKSPVCQAVHQRILQPLVYKPYNQFITHPAVVPAIQASKPYYDQAVRVVHKTYVMRVAPHVTVLEKKSRPYVRNLQLHYARSVAPHAHTAQIYYTRFQHALEPYVNQAIAGLAHLWFEIQPKLIPLIEESKFVPEWVREHALIPLLQLREQYVDTHVYKMLQKVEEFGESHETKSLKAENHITAATTVDAPSSTSQSSVETEAVHSITPTPPPESIEIEQTVISITPAAITPDGPIIPDGPVVPDGPMVPDGPIIPDAPSPSAAPTMPPTSEEADVDAWLEALRAEASSPPAPEPEAQPQVEETEEEIAERKRLKAIATAEKRADIESRHAKYEGDLQALGKSAVEDLETFLVAVRSVAAGDLNRRAKEHIATLRNEAEKGLKGTEAYLKKLKGAAQGGAIKIALLDDVVTKVEKRFMDTAQNVSQIITSWWSEMREEEQKEANAAVEALKTFAYEGQSNIGMDYAWLDDVTVADWTRYHGLVDAADAFAKELQDLVDGTHANSQPNPLEIGLGELQRELNVIIGDAKAKLETLHKTGLRSFGNVNPDSPEAGEAKSEFSNPPLLKPITLLSMPFPAMRVALHDADATYAPETSEERVEPVVDKVSSAASAAGDSERSS</sequence>
<name>A0A5N5QSY7_9AGAM</name>
<feature type="region of interest" description="Disordered" evidence="1">
    <location>
        <begin position="1"/>
        <end position="78"/>
    </location>
</feature>
<dbReference type="EMBL" id="SSOP01000016">
    <property type="protein sequence ID" value="KAB5594794.1"/>
    <property type="molecule type" value="Genomic_DNA"/>
</dbReference>
<feature type="region of interest" description="Disordered" evidence="1">
    <location>
        <begin position="396"/>
        <end position="420"/>
    </location>
</feature>
<protein>
    <submittedName>
        <fullName evidence="2">Uncharacterized protein</fullName>
    </submittedName>
</protein>
<feature type="compositionally biased region" description="Low complexity" evidence="1">
    <location>
        <begin position="362"/>
        <end position="381"/>
    </location>
</feature>
<gene>
    <name evidence="2" type="ORF">CTheo_1773</name>
</gene>
<accession>A0A5N5QSY7</accession>
<feature type="region of interest" description="Disordered" evidence="1">
    <location>
        <begin position="700"/>
        <end position="729"/>
    </location>
</feature>
<reference evidence="2 3" key="1">
    <citation type="journal article" date="2019" name="Fungal Biol. Biotechnol.">
        <title>Draft genome sequence of fastidious pathogen Ceratobasidium theobromae, which causes vascular-streak dieback in Theobroma cacao.</title>
        <authorList>
            <person name="Ali S.S."/>
            <person name="Asman A."/>
            <person name="Shao J."/>
            <person name="Firmansyah A.P."/>
            <person name="Susilo A.W."/>
            <person name="Rosmana A."/>
            <person name="McMahon P."/>
            <person name="Junaid M."/>
            <person name="Guest D."/>
            <person name="Kheng T.Y."/>
            <person name="Meinhardt L.W."/>
            <person name="Bailey B.A."/>
        </authorList>
    </citation>
    <scope>NUCLEOTIDE SEQUENCE [LARGE SCALE GENOMIC DNA]</scope>
    <source>
        <strain evidence="2 3">CT2</strain>
    </source>
</reference>
<comment type="caution">
    <text evidence="2">The sequence shown here is derived from an EMBL/GenBank/DDBJ whole genome shotgun (WGS) entry which is preliminary data.</text>
</comment>
<dbReference type="Proteomes" id="UP000383932">
    <property type="component" value="Unassembled WGS sequence"/>
</dbReference>
<evidence type="ECO:0000313" key="2">
    <source>
        <dbReference type="EMBL" id="KAB5594794.1"/>
    </source>
</evidence>